<evidence type="ECO:0000313" key="3">
    <source>
        <dbReference type="Proteomes" id="UP000184612"/>
    </source>
</evidence>
<dbReference type="RefSeq" id="WP_073586902.1">
    <property type="nucleotide sequence ID" value="NZ_FRFD01000003.1"/>
</dbReference>
<sequence>MKSDQEFLKGIYEKAKEMELSEQEELKESESRKSFLRAIPLRYAVTAAAFFILISVSAFLHSKNKPMEQVTPQPMTIDVRGIDFGDGLQQLFDNATDIIEVKQDNSGEKAYQVVEIYRHSGDEKDILSKITDKLPQLEKTQTAVVFLKKESGSMNVLESFIGSTKEDTYQNDYGEILTKKELLEIK</sequence>
<dbReference type="Proteomes" id="UP000184612">
    <property type="component" value="Unassembled WGS sequence"/>
</dbReference>
<accession>A0A1M7XWS2</accession>
<keyword evidence="3" id="KW-1185">Reference proteome</keyword>
<evidence type="ECO:0000256" key="1">
    <source>
        <dbReference type="SAM" id="Phobius"/>
    </source>
</evidence>
<keyword evidence="1" id="KW-1133">Transmembrane helix</keyword>
<dbReference type="EMBL" id="FRFD01000003">
    <property type="protein sequence ID" value="SHO43247.1"/>
    <property type="molecule type" value="Genomic_DNA"/>
</dbReference>
<keyword evidence="1" id="KW-0472">Membrane</keyword>
<feature type="transmembrane region" description="Helical" evidence="1">
    <location>
        <begin position="41"/>
        <end position="60"/>
    </location>
</feature>
<evidence type="ECO:0000313" key="2">
    <source>
        <dbReference type="EMBL" id="SHO43247.1"/>
    </source>
</evidence>
<name>A0A1M7XWS2_9FIRM</name>
<dbReference type="STRING" id="1121345.SAMN02745217_00143"/>
<proteinExistence type="predicted"/>
<dbReference type="AlphaFoldDB" id="A0A1M7XWS2"/>
<reference evidence="2 3" key="1">
    <citation type="submission" date="2016-12" db="EMBL/GenBank/DDBJ databases">
        <authorList>
            <person name="Song W.-J."/>
            <person name="Kurnit D.M."/>
        </authorList>
    </citation>
    <scope>NUCLEOTIDE SEQUENCE [LARGE SCALE GENOMIC DNA]</scope>
    <source>
        <strain evidence="2 3">DSM 12503</strain>
    </source>
</reference>
<dbReference type="OrthoDB" id="2086931at2"/>
<protein>
    <submittedName>
        <fullName evidence="2">Uncharacterized protein</fullName>
    </submittedName>
</protein>
<keyword evidence="1" id="KW-0812">Transmembrane</keyword>
<gene>
    <name evidence="2" type="ORF">SAMN02745217_00143</name>
</gene>
<organism evidence="2 3">
    <name type="scientific">Anaerocolumna xylanovorans DSM 12503</name>
    <dbReference type="NCBI Taxonomy" id="1121345"/>
    <lineage>
        <taxon>Bacteria</taxon>
        <taxon>Bacillati</taxon>
        <taxon>Bacillota</taxon>
        <taxon>Clostridia</taxon>
        <taxon>Lachnospirales</taxon>
        <taxon>Lachnospiraceae</taxon>
        <taxon>Anaerocolumna</taxon>
    </lineage>
</organism>